<sequence length="408" mass="46687">MQAEQEHLRDYVSRQGLAAEPNLYQEYLVLWQRFRYVAWGLMAVAIFLGISANLAVFRAGDNQGNIFILLFLLLAPNFFSLLLWLYSLAKHPSPIYELCQWGAKLATKIPFIEVSKSPSTQQCLVGYIFQNPYGQWLAASVTHGFWFIYLLVGSVTFALYLSFNQVSFYWETTLLNESHFLALTHALSIIPGWFGLAEPSAQALTHSQLGSEQSQEIRLLWAVWLLVCVVLYGVLPRVFLWLLCTGLYVTTKRRYLRSKTLASYHQQWHHQVLDPDTAPPANPNHPPQGAELLPLTSIPSHGGLFSFEWQDDVPTELRHLAYSAVNNRDEQQTCLDFLAQTKEPVMMLLPCTTAPDRGSRRFLQQVSQHDDMVFVLANRPYQLAWQQLLCQLSVAPARLYRFSETQEN</sequence>
<evidence type="ECO:0000313" key="3">
    <source>
        <dbReference type="Proteomes" id="UP000315901"/>
    </source>
</evidence>
<dbReference type="Pfam" id="PF11067">
    <property type="entry name" value="DUF2868"/>
    <property type="match status" value="1"/>
</dbReference>
<protein>
    <submittedName>
        <fullName evidence="2">DUF2868 domain-containing protein</fullName>
    </submittedName>
</protein>
<evidence type="ECO:0000313" key="2">
    <source>
        <dbReference type="EMBL" id="TPE54048.1"/>
    </source>
</evidence>
<keyword evidence="1" id="KW-0472">Membrane</keyword>
<accession>A0A501WX47</accession>
<keyword evidence="1" id="KW-0812">Transmembrane</keyword>
<keyword evidence="3" id="KW-1185">Reference proteome</keyword>
<feature type="transmembrane region" description="Helical" evidence="1">
    <location>
        <begin position="180"/>
        <end position="201"/>
    </location>
</feature>
<feature type="transmembrane region" description="Helical" evidence="1">
    <location>
        <begin position="221"/>
        <end position="249"/>
    </location>
</feature>
<feature type="transmembrane region" description="Helical" evidence="1">
    <location>
        <begin position="146"/>
        <end position="168"/>
    </location>
</feature>
<dbReference type="AlphaFoldDB" id="A0A501WX47"/>
<evidence type="ECO:0000256" key="1">
    <source>
        <dbReference type="SAM" id="Phobius"/>
    </source>
</evidence>
<feature type="transmembrane region" description="Helical" evidence="1">
    <location>
        <begin position="66"/>
        <end position="86"/>
    </location>
</feature>
<name>A0A501WX47_9GAMM</name>
<keyword evidence="1" id="KW-1133">Transmembrane helix</keyword>
<feature type="transmembrane region" description="Helical" evidence="1">
    <location>
        <begin position="36"/>
        <end position="57"/>
    </location>
</feature>
<dbReference type="InterPro" id="IPR021296">
    <property type="entry name" value="DUF2868"/>
</dbReference>
<dbReference type="OrthoDB" id="6210861at2"/>
<dbReference type="Proteomes" id="UP000315901">
    <property type="component" value="Unassembled WGS sequence"/>
</dbReference>
<gene>
    <name evidence="2" type="ORF">FJM67_05375</name>
</gene>
<comment type="caution">
    <text evidence="2">The sequence shown here is derived from an EMBL/GenBank/DDBJ whole genome shotgun (WGS) entry which is preliminary data.</text>
</comment>
<dbReference type="EMBL" id="VFRR01000007">
    <property type="protein sequence ID" value="TPE54048.1"/>
    <property type="molecule type" value="Genomic_DNA"/>
</dbReference>
<organism evidence="2 3">
    <name type="scientific">Maribrevibacterium harenarium</name>
    <dbReference type="NCBI Taxonomy" id="2589817"/>
    <lineage>
        <taxon>Bacteria</taxon>
        <taxon>Pseudomonadati</taxon>
        <taxon>Pseudomonadota</taxon>
        <taxon>Gammaproteobacteria</taxon>
        <taxon>Oceanospirillales</taxon>
        <taxon>Oceanospirillaceae</taxon>
        <taxon>Maribrevibacterium</taxon>
    </lineage>
</organism>
<dbReference type="RefSeq" id="WP_140587656.1">
    <property type="nucleotide sequence ID" value="NZ_VFRR01000007.1"/>
</dbReference>
<proteinExistence type="predicted"/>
<reference evidence="2 3" key="1">
    <citation type="submission" date="2019-06" db="EMBL/GenBank/DDBJ databases">
        <title>A novel bacterium of genus Marinomonas, isolated from coastal sand.</title>
        <authorList>
            <person name="Huang H."/>
            <person name="Mo K."/>
            <person name="Hu Y."/>
        </authorList>
    </citation>
    <scope>NUCLEOTIDE SEQUENCE [LARGE SCALE GENOMIC DNA]</scope>
    <source>
        <strain evidence="2 3">HB171799</strain>
    </source>
</reference>